<feature type="non-terminal residue" evidence="2">
    <location>
        <position position="443"/>
    </location>
</feature>
<keyword evidence="3" id="KW-1185">Reference proteome</keyword>
<dbReference type="Proteomes" id="UP000789595">
    <property type="component" value="Unassembled WGS sequence"/>
</dbReference>
<feature type="region of interest" description="Disordered" evidence="1">
    <location>
        <begin position="196"/>
        <end position="223"/>
    </location>
</feature>
<name>A0A8J2WTT2_9STRA</name>
<protein>
    <submittedName>
        <fullName evidence="2">Uncharacterized protein</fullName>
    </submittedName>
</protein>
<feature type="non-terminal residue" evidence="2">
    <location>
        <position position="1"/>
    </location>
</feature>
<evidence type="ECO:0000256" key="1">
    <source>
        <dbReference type="SAM" id="MobiDB-lite"/>
    </source>
</evidence>
<dbReference type="AlphaFoldDB" id="A0A8J2WTT2"/>
<evidence type="ECO:0000313" key="3">
    <source>
        <dbReference type="Proteomes" id="UP000789595"/>
    </source>
</evidence>
<feature type="compositionally biased region" description="Basic and acidic residues" evidence="1">
    <location>
        <begin position="209"/>
        <end position="223"/>
    </location>
</feature>
<dbReference type="EMBL" id="CAKKNE010000001">
    <property type="protein sequence ID" value="CAH0365170.1"/>
    <property type="molecule type" value="Genomic_DNA"/>
</dbReference>
<proteinExistence type="predicted"/>
<organism evidence="2 3">
    <name type="scientific">Pelagomonas calceolata</name>
    <dbReference type="NCBI Taxonomy" id="35677"/>
    <lineage>
        <taxon>Eukaryota</taxon>
        <taxon>Sar</taxon>
        <taxon>Stramenopiles</taxon>
        <taxon>Ochrophyta</taxon>
        <taxon>Pelagophyceae</taxon>
        <taxon>Pelagomonadales</taxon>
        <taxon>Pelagomonadaceae</taxon>
        <taxon>Pelagomonas</taxon>
    </lineage>
</organism>
<evidence type="ECO:0000313" key="2">
    <source>
        <dbReference type="EMBL" id="CAH0365170.1"/>
    </source>
</evidence>
<accession>A0A8J2WTT2</accession>
<reference evidence="2" key="1">
    <citation type="submission" date="2021-11" db="EMBL/GenBank/DDBJ databases">
        <authorList>
            <consortium name="Genoscope - CEA"/>
            <person name="William W."/>
        </authorList>
    </citation>
    <scope>NUCLEOTIDE SEQUENCE</scope>
</reference>
<sequence>RRGAPAGPPGLDVLGGADARRGVRVRRALEPAEVEALLDERLRVHLDDDGDGEVVLHVLLGGQVLRVAVPQRADLVEAPDLVRAQRAVAVGVDAVVGALDGVDALHVDLALAQELEDEELAELHGAVVDAQARDAVELLVRQVRGQRHARLDQRVHEDVRHQAHGHAEERHAEQAEDRDEVGREVVAEARAVAPDGRRLEARRRHGRHREVERAHEAPLLVDHAEDDAHADPEDHRQQRLAREREVLAARLVPELVQDVPAVRLAVAVDVLDLRAREHADERHRAVRRVLVELVEVLEPALDVVAEGRGRRRRARRDHEDGPELALPLVLAQRAEADAEARLHRVVDRRPEAPLVDGLVDGRAHEDPGEHDDEDLPAAVDAHVDGLGLLLLRERHDDVAVEDVPGPLLDEAVLPALDHVALHLAIRLAAQLDVVGAPPLHGLP</sequence>
<gene>
    <name evidence="2" type="ORF">PECAL_1P15920</name>
</gene>
<feature type="region of interest" description="Disordered" evidence="1">
    <location>
        <begin position="151"/>
        <end position="181"/>
    </location>
</feature>
<comment type="caution">
    <text evidence="2">The sequence shown here is derived from an EMBL/GenBank/DDBJ whole genome shotgun (WGS) entry which is preliminary data.</text>
</comment>